<evidence type="ECO:0000313" key="2">
    <source>
        <dbReference type="EMBL" id="CAE6823975.1"/>
    </source>
</evidence>
<feature type="chain" id="PRO_5047003804" description="TrbM protein" evidence="1">
    <location>
        <begin position="27"/>
        <end position="216"/>
    </location>
</feature>
<dbReference type="Pfam" id="PF07424">
    <property type="entry name" value="TrbM"/>
    <property type="match status" value="1"/>
</dbReference>
<sequence>MKNKLKFVPVVAVVAGMLGGYTSAFAQQNGQQGQELTGDPKLACEAILCLSSGKRPDECQPSLNRYFGISYKYWSDTVKGRRNFLQQCPTAQDTSSANMPQIVDNIANGAGRCDAAYLNANNRQVVQKKVCPTNGWQTGGNAWWNRNSGWTPPDASWTPVDDGSGCYVKDVVVVSNAKPALCSAYSNSQYTYLLGVRYVGDPTDGGHWVDDSAGGQ</sequence>
<evidence type="ECO:0000256" key="1">
    <source>
        <dbReference type="SAM" id="SignalP"/>
    </source>
</evidence>
<comment type="caution">
    <text evidence="2">The sequence shown here is derived from an EMBL/GenBank/DDBJ whole genome shotgun (WGS) entry which is preliminary data.</text>
</comment>
<dbReference type="EMBL" id="CAJNAU010000076">
    <property type="protein sequence ID" value="CAE6823975.1"/>
    <property type="molecule type" value="Genomic_DNA"/>
</dbReference>
<evidence type="ECO:0008006" key="4">
    <source>
        <dbReference type="Google" id="ProtNLM"/>
    </source>
</evidence>
<proteinExistence type="predicted"/>
<accession>A0ABM8SPC5</accession>
<feature type="signal peptide" evidence="1">
    <location>
        <begin position="1"/>
        <end position="26"/>
    </location>
</feature>
<reference evidence="2 3" key="1">
    <citation type="submission" date="2021-02" db="EMBL/GenBank/DDBJ databases">
        <authorList>
            <person name="Vanwijnsberghe S."/>
        </authorList>
    </citation>
    <scope>NUCLEOTIDE SEQUENCE [LARGE SCALE GENOMIC DNA]</scope>
    <source>
        <strain evidence="2 3">R-69658</strain>
    </source>
</reference>
<organism evidence="2 3">
    <name type="scientific">Paraburkholderia aspalathi</name>
    <dbReference type="NCBI Taxonomy" id="1324617"/>
    <lineage>
        <taxon>Bacteria</taxon>
        <taxon>Pseudomonadati</taxon>
        <taxon>Pseudomonadota</taxon>
        <taxon>Betaproteobacteria</taxon>
        <taxon>Burkholderiales</taxon>
        <taxon>Burkholderiaceae</taxon>
        <taxon>Paraburkholderia</taxon>
    </lineage>
</organism>
<dbReference type="InterPro" id="IPR009989">
    <property type="entry name" value="TrbM"/>
</dbReference>
<name>A0ABM8SPC5_9BURK</name>
<dbReference type="RefSeq" id="WP_200621219.1">
    <property type="nucleotide sequence ID" value="NZ_CAJNAU010000076.1"/>
</dbReference>
<keyword evidence="1" id="KW-0732">Signal</keyword>
<dbReference type="Proteomes" id="UP000674425">
    <property type="component" value="Unassembled WGS sequence"/>
</dbReference>
<evidence type="ECO:0000313" key="3">
    <source>
        <dbReference type="Proteomes" id="UP000674425"/>
    </source>
</evidence>
<protein>
    <recommendedName>
        <fullName evidence="4">TrbM protein</fullName>
    </recommendedName>
</protein>
<keyword evidence="3" id="KW-1185">Reference proteome</keyword>
<gene>
    <name evidence="2" type="ORF">R69658_05982</name>
</gene>